<evidence type="ECO:0000313" key="3">
    <source>
        <dbReference type="EMBL" id="CAG8594931.1"/>
    </source>
</evidence>
<feature type="transmembrane region" description="Helical" evidence="2">
    <location>
        <begin position="72"/>
        <end position="92"/>
    </location>
</feature>
<feature type="compositionally biased region" description="Basic and acidic residues" evidence="1">
    <location>
        <begin position="239"/>
        <end position="253"/>
    </location>
</feature>
<keyword evidence="2" id="KW-0812">Transmembrane</keyword>
<proteinExistence type="predicted"/>
<keyword evidence="4" id="KW-1185">Reference proteome</keyword>
<feature type="region of interest" description="Disordered" evidence="1">
    <location>
        <begin position="228"/>
        <end position="258"/>
    </location>
</feature>
<accession>A0A9N9GDK1</accession>
<feature type="transmembrane region" description="Helical" evidence="2">
    <location>
        <begin position="123"/>
        <end position="150"/>
    </location>
</feature>
<reference evidence="3" key="1">
    <citation type="submission" date="2021-06" db="EMBL/GenBank/DDBJ databases">
        <authorList>
            <person name="Kallberg Y."/>
            <person name="Tangrot J."/>
            <person name="Rosling A."/>
        </authorList>
    </citation>
    <scope>NUCLEOTIDE SEQUENCE</scope>
    <source>
        <strain evidence="3">BR232B</strain>
    </source>
</reference>
<keyword evidence="2" id="KW-0472">Membrane</keyword>
<comment type="caution">
    <text evidence="3">The sequence shown here is derived from an EMBL/GenBank/DDBJ whole genome shotgun (WGS) entry which is preliminary data.</text>
</comment>
<dbReference type="OrthoDB" id="2131431at2759"/>
<feature type="transmembrane region" description="Helical" evidence="2">
    <location>
        <begin position="162"/>
        <end position="183"/>
    </location>
</feature>
<keyword evidence="2" id="KW-1133">Transmembrane helix</keyword>
<dbReference type="Proteomes" id="UP000789739">
    <property type="component" value="Unassembled WGS sequence"/>
</dbReference>
<dbReference type="EMBL" id="CAJVPI010001110">
    <property type="protein sequence ID" value="CAG8594931.1"/>
    <property type="molecule type" value="Genomic_DNA"/>
</dbReference>
<sequence length="345" mass="38172">MITGLLIWRLAVRGHRLIAKDPRKEMGILRPRPLEGFLLLSMFHVAGRLLYSVCLLSDFLPNYAIKEFFHDITFTISLAGMGMYLIGLIYTIPKSYTFQRRLNSYTITPNDHQRFVWIPRPSVVDAFGFLILLGPVVSLNAFAILTGVYYDIGDMSTAEKWLTVHYLAWSFFCWILIFGLLYIGKQLTAIIVRHIDETKDSGTVSESKVRSLALGLKKERTGVHILRQSSLAGPTEGEPMARTDAYKSKDKKGFQRSGSVSFSKTEELSTVGTVGTVSTGGSIAVGESGYKGMDADDVNASPVLLATATNTAESSNDNDQQNESNLGDIALQPLSATYVANYKRF</sequence>
<evidence type="ECO:0000256" key="1">
    <source>
        <dbReference type="SAM" id="MobiDB-lite"/>
    </source>
</evidence>
<dbReference type="AlphaFoldDB" id="A0A9N9GDK1"/>
<feature type="transmembrane region" description="Helical" evidence="2">
    <location>
        <begin position="36"/>
        <end position="60"/>
    </location>
</feature>
<name>A0A9N9GDK1_9GLOM</name>
<organism evidence="3 4">
    <name type="scientific">Paraglomus brasilianum</name>
    <dbReference type="NCBI Taxonomy" id="144538"/>
    <lineage>
        <taxon>Eukaryota</taxon>
        <taxon>Fungi</taxon>
        <taxon>Fungi incertae sedis</taxon>
        <taxon>Mucoromycota</taxon>
        <taxon>Glomeromycotina</taxon>
        <taxon>Glomeromycetes</taxon>
        <taxon>Paraglomerales</taxon>
        <taxon>Paraglomeraceae</taxon>
        <taxon>Paraglomus</taxon>
    </lineage>
</organism>
<evidence type="ECO:0000256" key="2">
    <source>
        <dbReference type="SAM" id="Phobius"/>
    </source>
</evidence>
<protein>
    <submittedName>
        <fullName evidence="3">2813_t:CDS:1</fullName>
    </submittedName>
</protein>
<feature type="region of interest" description="Disordered" evidence="1">
    <location>
        <begin position="304"/>
        <end position="326"/>
    </location>
</feature>
<gene>
    <name evidence="3" type="ORF">PBRASI_LOCUS7326</name>
</gene>
<evidence type="ECO:0000313" key="4">
    <source>
        <dbReference type="Proteomes" id="UP000789739"/>
    </source>
</evidence>
<feature type="compositionally biased region" description="Low complexity" evidence="1">
    <location>
        <begin position="313"/>
        <end position="325"/>
    </location>
</feature>